<keyword evidence="1" id="KW-0812">Transmembrane</keyword>
<dbReference type="EMBL" id="QOVN01000003">
    <property type="protein sequence ID" value="RXG29442.1"/>
    <property type="molecule type" value="Genomic_DNA"/>
</dbReference>
<feature type="transmembrane region" description="Helical" evidence="1">
    <location>
        <begin position="170"/>
        <end position="189"/>
    </location>
</feature>
<accession>A0A1M5YRH4</accession>
<dbReference type="STRING" id="573501.SAMN04487999_2267"/>
<evidence type="ECO:0000313" key="5">
    <source>
        <dbReference type="Proteomes" id="UP000290037"/>
    </source>
</evidence>
<evidence type="ECO:0000313" key="2">
    <source>
        <dbReference type="EMBL" id="RXG29442.1"/>
    </source>
</evidence>
<dbReference type="AlphaFoldDB" id="A0A1M5YRH4"/>
<evidence type="ECO:0000313" key="4">
    <source>
        <dbReference type="Proteomes" id="UP000184240"/>
    </source>
</evidence>
<gene>
    <name evidence="2" type="ORF">DSM01_1542</name>
    <name evidence="3" type="ORF">SAMN04487999_2267</name>
</gene>
<dbReference type="PANTHER" id="PTHR37692">
    <property type="entry name" value="HYPOTHETICAL MEMBRANE SPANNING PROTEIN"/>
    <property type="match status" value="1"/>
</dbReference>
<dbReference type="EMBL" id="FQXT01000004">
    <property type="protein sequence ID" value="SHI14652.1"/>
    <property type="molecule type" value="Genomic_DNA"/>
</dbReference>
<dbReference type="PANTHER" id="PTHR37692:SF1">
    <property type="entry name" value="DUF420 DOMAIN-CONTAINING PROTEIN"/>
    <property type="match status" value="1"/>
</dbReference>
<keyword evidence="1" id="KW-0472">Membrane</keyword>
<dbReference type="Proteomes" id="UP000184240">
    <property type="component" value="Unassembled WGS sequence"/>
</dbReference>
<reference evidence="2 5" key="3">
    <citation type="submission" date="2018-07" db="EMBL/GenBank/DDBJ databases">
        <title>Leeuwenhoekiella genomics.</title>
        <authorList>
            <person name="Tahon G."/>
            <person name="Willems A."/>
        </authorList>
    </citation>
    <scope>NUCLEOTIDE SEQUENCE [LARGE SCALE GENOMIC DNA]</scope>
    <source>
        <strain evidence="2 5">LMG 24856</strain>
    </source>
</reference>
<organism evidence="3 4">
    <name type="scientific">Leeuwenhoekiella palythoae</name>
    <dbReference type="NCBI Taxonomy" id="573501"/>
    <lineage>
        <taxon>Bacteria</taxon>
        <taxon>Pseudomonadati</taxon>
        <taxon>Bacteroidota</taxon>
        <taxon>Flavobacteriia</taxon>
        <taxon>Flavobacteriales</taxon>
        <taxon>Flavobacteriaceae</taxon>
        <taxon>Leeuwenhoekiella</taxon>
    </lineage>
</organism>
<feature type="transmembrane region" description="Helical" evidence="1">
    <location>
        <begin position="76"/>
        <end position="94"/>
    </location>
</feature>
<sequence>MENLAQKEKVYNRWIIALSIAIPVAVAFLFTIRIPNVPRLGFLPPTYAAINALTAILLFSAVIQIKKGNRKLHERYIKICIVLSVIFLVLYVLYHATSDSTKFGDANLDGIVSEAESAAVGIYKYIYYFILISHILLSIGVIPFVLVTYVRAMLGKFALHRKIARITFPIWLYVAVTGVIVYFMIFPYYPA</sequence>
<dbReference type="RefSeq" id="WP_072983139.1">
    <property type="nucleotide sequence ID" value="NZ_CAXPJH010000004.1"/>
</dbReference>
<evidence type="ECO:0000313" key="3">
    <source>
        <dbReference type="EMBL" id="SHI14652.1"/>
    </source>
</evidence>
<evidence type="ECO:0000256" key="1">
    <source>
        <dbReference type="SAM" id="Phobius"/>
    </source>
</evidence>
<keyword evidence="1" id="KW-1133">Transmembrane helix</keyword>
<feature type="transmembrane region" description="Helical" evidence="1">
    <location>
        <begin position="125"/>
        <end position="150"/>
    </location>
</feature>
<reference evidence="4" key="2">
    <citation type="submission" date="2016-11" db="EMBL/GenBank/DDBJ databases">
        <authorList>
            <person name="Varghese N."/>
            <person name="Submissions S."/>
        </authorList>
    </citation>
    <scope>NUCLEOTIDE SEQUENCE [LARGE SCALE GENOMIC DNA]</scope>
    <source>
        <strain evidence="4">DSM 19859</strain>
    </source>
</reference>
<dbReference type="GO" id="GO:0022904">
    <property type="term" value="P:respiratory electron transport chain"/>
    <property type="evidence" value="ECO:0007669"/>
    <property type="project" value="InterPro"/>
</dbReference>
<name>A0A1M5YRH4_9FLAO</name>
<feature type="transmembrane region" description="Helical" evidence="1">
    <location>
        <begin position="46"/>
        <end position="64"/>
    </location>
</feature>
<proteinExistence type="predicted"/>
<dbReference type="GO" id="GO:0004129">
    <property type="term" value="F:cytochrome-c oxidase activity"/>
    <property type="evidence" value="ECO:0007669"/>
    <property type="project" value="InterPro"/>
</dbReference>
<dbReference type="Pfam" id="PF04238">
    <property type="entry name" value="DUF420"/>
    <property type="match status" value="1"/>
</dbReference>
<dbReference type="Gene3D" id="1.20.120.80">
    <property type="entry name" value="Cytochrome c oxidase, subunit III, four-helix bundle"/>
    <property type="match status" value="1"/>
</dbReference>
<feature type="transmembrane region" description="Helical" evidence="1">
    <location>
        <begin position="12"/>
        <end position="34"/>
    </location>
</feature>
<reference evidence="3" key="1">
    <citation type="submission" date="2016-11" db="EMBL/GenBank/DDBJ databases">
        <authorList>
            <person name="Jaros S."/>
            <person name="Januszkiewicz K."/>
            <person name="Wedrychowicz H."/>
        </authorList>
    </citation>
    <scope>NUCLEOTIDE SEQUENCE [LARGE SCALE GENOMIC DNA]</scope>
    <source>
        <strain evidence="3">DSM 19859</strain>
    </source>
</reference>
<dbReference type="Proteomes" id="UP000290037">
    <property type="component" value="Unassembled WGS sequence"/>
</dbReference>
<dbReference type="OrthoDB" id="9811380at2"/>
<keyword evidence="5" id="KW-1185">Reference proteome</keyword>
<dbReference type="InterPro" id="IPR007352">
    <property type="entry name" value="DUF420"/>
</dbReference>
<dbReference type="GO" id="GO:0016020">
    <property type="term" value="C:membrane"/>
    <property type="evidence" value="ECO:0007669"/>
    <property type="project" value="InterPro"/>
</dbReference>
<dbReference type="InterPro" id="IPR013833">
    <property type="entry name" value="Cyt_c_oxidase_su3_a-hlx"/>
</dbReference>
<protein>
    <submittedName>
        <fullName evidence="2 3">Membrane protein</fullName>
    </submittedName>
</protein>